<gene>
    <name evidence="8" type="ORF">G6034_00395</name>
</gene>
<dbReference type="SUPFAM" id="SSF103473">
    <property type="entry name" value="MFS general substrate transporter"/>
    <property type="match status" value="1"/>
</dbReference>
<dbReference type="Pfam" id="PF05977">
    <property type="entry name" value="MFS_3"/>
    <property type="match status" value="1"/>
</dbReference>
<organism evidence="8 9">
    <name type="scientific">Arthrobacter wenxiniae</name>
    <dbReference type="NCBI Taxonomy" id="2713570"/>
    <lineage>
        <taxon>Bacteria</taxon>
        <taxon>Bacillati</taxon>
        <taxon>Actinomycetota</taxon>
        <taxon>Actinomycetes</taxon>
        <taxon>Micrococcales</taxon>
        <taxon>Micrococcaceae</taxon>
        <taxon>Arthrobacter</taxon>
    </lineage>
</organism>
<comment type="caution">
    <text evidence="8">The sequence shown here is derived from an EMBL/GenBank/DDBJ whole genome shotgun (WGS) entry which is preliminary data.</text>
</comment>
<keyword evidence="3" id="KW-1003">Cell membrane</keyword>
<evidence type="ECO:0000313" key="9">
    <source>
        <dbReference type="Proteomes" id="UP000543556"/>
    </source>
</evidence>
<evidence type="ECO:0000256" key="5">
    <source>
        <dbReference type="ARBA" id="ARBA00022989"/>
    </source>
</evidence>
<comment type="subcellular location">
    <subcellularLocation>
        <location evidence="1">Cell inner membrane</location>
        <topology evidence="1">Multi-pass membrane protein</topology>
    </subcellularLocation>
</comment>
<feature type="transmembrane region" description="Helical" evidence="7">
    <location>
        <begin position="238"/>
        <end position="262"/>
    </location>
</feature>
<dbReference type="CDD" id="cd06173">
    <property type="entry name" value="MFS_MefA_like"/>
    <property type="match status" value="1"/>
</dbReference>
<protein>
    <submittedName>
        <fullName evidence="8">MFS transporter</fullName>
    </submittedName>
</protein>
<keyword evidence="6 7" id="KW-0472">Membrane</keyword>
<feature type="transmembrane region" description="Helical" evidence="7">
    <location>
        <begin position="333"/>
        <end position="354"/>
    </location>
</feature>
<dbReference type="PANTHER" id="PTHR23513">
    <property type="entry name" value="INTEGRAL MEMBRANE EFFLUX PROTEIN-RELATED"/>
    <property type="match status" value="1"/>
</dbReference>
<feature type="transmembrane region" description="Helical" evidence="7">
    <location>
        <begin position="82"/>
        <end position="103"/>
    </location>
</feature>
<feature type="transmembrane region" description="Helical" evidence="7">
    <location>
        <begin position="21"/>
        <end position="43"/>
    </location>
</feature>
<keyword evidence="5 7" id="KW-1133">Transmembrane helix</keyword>
<dbReference type="GO" id="GO:0005886">
    <property type="term" value="C:plasma membrane"/>
    <property type="evidence" value="ECO:0007669"/>
    <property type="project" value="UniProtKB-SubCell"/>
</dbReference>
<keyword evidence="2" id="KW-0813">Transport</keyword>
<evidence type="ECO:0000256" key="2">
    <source>
        <dbReference type="ARBA" id="ARBA00022448"/>
    </source>
</evidence>
<evidence type="ECO:0000256" key="7">
    <source>
        <dbReference type="SAM" id="Phobius"/>
    </source>
</evidence>
<dbReference type="PANTHER" id="PTHR23513:SF9">
    <property type="entry name" value="ENTEROBACTIN EXPORTER ENTS"/>
    <property type="match status" value="1"/>
</dbReference>
<accession>A0A7Y7ID78</accession>
<dbReference type="InterPro" id="IPR036259">
    <property type="entry name" value="MFS_trans_sf"/>
</dbReference>
<dbReference type="AlphaFoldDB" id="A0A7Y7ID78"/>
<keyword evidence="4 7" id="KW-0812">Transmembrane</keyword>
<evidence type="ECO:0000256" key="1">
    <source>
        <dbReference type="ARBA" id="ARBA00004429"/>
    </source>
</evidence>
<evidence type="ECO:0000256" key="6">
    <source>
        <dbReference type="ARBA" id="ARBA00023136"/>
    </source>
</evidence>
<dbReference type="InterPro" id="IPR010290">
    <property type="entry name" value="TM_effector"/>
</dbReference>
<dbReference type="Gene3D" id="1.20.1250.20">
    <property type="entry name" value="MFS general substrate transporter like domains"/>
    <property type="match status" value="1"/>
</dbReference>
<proteinExistence type="predicted"/>
<reference evidence="8 9" key="1">
    <citation type="submission" date="2020-02" db="EMBL/GenBank/DDBJ databases">
        <title>Genome sequence of strain AETb3-4.</title>
        <authorList>
            <person name="Gao J."/>
            <person name="Zhang X."/>
        </authorList>
    </citation>
    <scope>NUCLEOTIDE SEQUENCE [LARGE SCALE GENOMIC DNA]</scope>
    <source>
        <strain evidence="8 9">AETb3-4</strain>
    </source>
</reference>
<feature type="transmembrane region" description="Helical" evidence="7">
    <location>
        <begin position="298"/>
        <end position="321"/>
    </location>
</feature>
<dbReference type="EMBL" id="JAAMFM010000001">
    <property type="protein sequence ID" value="NVM93381.1"/>
    <property type="molecule type" value="Genomic_DNA"/>
</dbReference>
<sequence length="434" mass="44470">MPKILADVAPLKESPAFRRLWLGNGLSSIGTQLTVVAVSLEVYDLTGSTLAVGMLGLVALLPLVFAGLYGGSIADAHDRRRVALASSAALWLVTIGIATQAWLGLGNVWILYGLIAVQSAAAGVNGSARSAIVPRLVRPELLPAANALSMIVMGLGTTIGPLMAGILVAGVGYGWTYTVDVLTFTASLWALFKLPPLPPLAPLGVGGGGGGTVQRAGFRSVLEGFRFLGTRHNVRMTFLVDLCAMVFALPRALLPAIGAVWLGGGQQTAGLLLASIAAGSFLAALFSGPLGGVRRQGLAVVWSVTVWGAAIAALGGAVLAGGRHGYDGGVSPWIAGAAAALVVAGVADSISSVFRSTILQSATPDHLRGRLQGIFVVVVTGGPRLGDVFAGSTGQWIGEGWAAVAGGLLCIAAVWGLAWWQRGFLHYDARHPRP</sequence>
<evidence type="ECO:0000256" key="4">
    <source>
        <dbReference type="ARBA" id="ARBA00022692"/>
    </source>
</evidence>
<evidence type="ECO:0000256" key="3">
    <source>
        <dbReference type="ARBA" id="ARBA00022475"/>
    </source>
</evidence>
<feature type="transmembrane region" description="Helical" evidence="7">
    <location>
        <begin position="49"/>
        <end position="70"/>
    </location>
</feature>
<feature type="transmembrane region" description="Helical" evidence="7">
    <location>
        <begin position="374"/>
        <end position="394"/>
    </location>
</feature>
<dbReference type="Proteomes" id="UP000543556">
    <property type="component" value="Unassembled WGS sequence"/>
</dbReference>
<feature type="transmembrane region" description="Helical" evidence="7">
    <location>
        <begin position="268"/>
        <end position="286"/>
    </location>
</feature>
<dbReference type="RefSeq" id="WP_176633121.1">
    <property type="nucleotide sequence ID" value="NZ_JAAMFM010000001.1"/>
</dbReference>
<keyword evidence="9" id="KW-1185">Reference proteome</keyword>
<name>A0A7Y7ID78_9MICC</name>
<feature type="transmembrane region" description="Helical" evidence="7">
    <location>
        <begin position="400"/>
        <end position="420"/>
    </location>
</feature>
<feature type="transmembrane region" description="Helical" evidence="7">
    <location>
        <begin position="147"/>
        <end position="168"/>
    </location>
</feature>
<evidence type="ECO:0000313" key="8">
    <source>
        <dbReference type="EMBL" id="NVM93381.1"/>
    </source>
</evidence>